<accession>A0A402ALY5</accession>
<dbReference type="GO" id="GO:0004252">
    <property type="term" value="F:serine-type endopeptidase activity"/>
    <property type="evidence" value="ECO:0007669"/>
    <property type="project" value="InterPro"/>
</dbReference>
<evidence type="ECO:0000256" key="7">
    <source>
        <dbReference type="ARBA" id="ARBA00023145"/>
    </source>
</evidence>
<comment type="cofactor">
    <cofactor evidence="1">
        <name>Ca(2+)</name>
        <dbReference type="ChEBI" id="CHEBI:29108"/>
    </cofactor>
</comment>
<dbReference type="GO" id="GO:0046872">
    <property type="term" value="F:metal ion binding"/>
    <property type="evidence" value="ECO:0007669"/>
    <property type="project" value="UniProtKB-KW"/>
</dbReference>
<proteinExistence type="predicted"/>
<feature type="transmembrane region" description="Helical" evidence="8">
    <location>
        <begin position="12"/>
        <end position="38"/>
    </location>
</feature>
<evidence type="ECO:0000313" key="10">
    <source>
        <dbReference type="EMBL" id="GCE20171.1"/>
    </source>
</evidence>
<dbReference type="CDD" id="cd04056">
    <property type="entry name" value="Peptidases_S53"/>
    <property type="match status" value="1"/>
</dbReference>
<sequence length="594" mass="62648">MKNKVGQQKRYHLLIGKILAILIVLSVSHGFLSVPFLLAAPRAAGNQSEILPGHLIPLVQNYPPIGPLPEETALHLSIGLALRNQAALNTLLAAQANPASVLYHHYLTPQAFKTQFGPTSSTVNLVVAYLHNQGLHVESVASNNLFINASGSAALIEKTFSTTLNSYDINGRLVYAPTADPSVPATIAPAIQTIAGLDNVAHYHPLSLRQQTFQHASSAGGYTPAQLRSAYDVNPLLKAGAGGTGQTVALFELDGYLPSDINTYRKTYNLGVLKGSPVLVNGATNTPGPTALEVEVDMEMVSALAPGATQKIYIGSNSIAGINNTYNRIVTDNAATVISTSWGECENASGKAELEALHNIFKQGAAQGQSFFAASGDTGAYDCNTADLAVDSPADDPYVVGVGGTHLNLKADNTYLSESAWSDSAALPLYPRGFGSGGGISTYFNRPDFQRGPNVTNTHRMVPDVSANADPNTGNAVYCTVSVAGCSSWVVIGGTSVAAPLWAGLAADINHYLMRQKRLTLGNITPTLYRLYTTPQPALAYHDIIRGNNLYYPAGVGYDLATGLGTPDAWNITIDLTSACSFPTKSSIAFPTSN</sequence>
<dbReference type="InterPro" id="IPR030400">
    <property type="entry name" value="Sedolisin_dom"/>
</dbReference>
<dbReference type="CDD" id="cd11377">
    <property type="entry name" value="Pro-peptidase_S53"/>
    <property type="match status" value="1"/>
</dbReference>
<dbReference type="SMART" id="SM00944">
    <property type="entry name" value="Pro-kuma_activ"/>
    <property type="match status" value="1"/>
</dbReference>
<name>A0A402ALY5_9CHLR</name>
<evidence type="ECO:0000313" key="11">
    <source>
        <dbReference type="Proteomes" id="UP000287188"/>
    </source>
</evidence>
<dbReference type="InterPro" id="IPR036852">
    <property type="entry name" value="Peptidase_S8/S53_dom_sf"/>
</dbReference>
<keyword evidence="7" id="KW-0865">Zymogen</keyword>
<dbReference type="SUPFAM" id="SSF52743">
    <property type="entry name" value="Subtilisin-like"/>
    <property type="match status" value="1"/>
</dbReference>
<dbReference type="GO" id="GO:0006508">
    <property type="term" value="P:proteolysis"/>
    <property type="evidence" value="ECO:0007669"/>
    <property type="project" value="UniProtKB-KW"/>
</dbReference>
<dbReference type="RefSeq" id="WP_161977470.1">
    <property type="nucleotide sequence ID" value="NZ_BIFS01000001.1"/>
</dbReference>
<dbReference type="Proteomes" id="UP000287188">
    <property type="component" value="Unassembled WGS sequence"/>
</dbReference>
<evidence type="ECO:0000256" key="3">
    <source>
        <dbReference type="ARBA" id="ARBA00022723"/>
    </source>
</evidence>
<evidence type="ECO:0000259" key="9">
    <source>
        <dbReference type="PROSITE" id="PS51695"/>
    </source>
</evidence>
<dbReference type="Gene3D" id="3.40.50.200">
    <property type="entry name" value="Peptidase S8/S53 domain"/>
    <property type="match status" value="1"/>
</dbReference>
<organism evidence="10 11">
    <name type="scientific">Dictyobacter kobayashii</name>
    <dbReference type="NCBI Taxonomy" id="2014872"/>
    <lineage>
        <taxon>Bacteria</taxon>
        <taxon>Bacillati</taxon>
        <taxon>Chloroflexota</taxon>
        <taxon>Ktedonobacteria</taxon>
        <taxon>Ktedonobacterales</taxon>
        <taxon>Dictyobacteraceae</taxon>
        <taxon>Dictyobacter</taxon>
    </lineage>
</organism>
<gene>
    <name evidence="10" type="ORF">KDK_39710</name>
</gene>
<keyword evidence="8" id="KW-1133">Transmembrane helix</keyword>
<dbReference type="InterPro" id="IPR050819">
    <property type="entry name" value="Tripeptidyl-peptidase_I"/>
</dbReference>
<keyword evidence="8" id="KW-0472">Membrane</keyword>
<evidence type="ECO:0000256" key="8">
    <source>
        <dbReference type="SAM" id="Phobius"/>
    </source>
</evidence>
<dbReference type="InterPro" id="IPR000209">
    <property type="entry name" value="Peptidase_S8/S53_dom"/>
</dbReference>
<evidence type="ECO:0000256" key="2">
    <source>
        <dbReference type="ARBA" id="ARBA00022670"/>
    </source>
</evidence>
<dbReference type="InterPro" id="IPR023828">
    <property type="entry name" value="Peptidase_S8_Ser-AS"/>
</dbReference>
<feature type="domain" description="Peptidase S53" evidence="9">
    <location>
        <begin position="221"/>
        <end position="579"/>
    </location>
</feature>
<dbReference type="InterPro" id="IPR015366">
    <property type="entry name" value="S53_propep"/>
</dbReference>
<keyword evidence="4" id="KW-0378">Hydrolase</keyword>
<evidence type="ECO:0000256" key="4">
    <source>
        <dbReference type="ARBA" id="ARBA00022801"/>
    </source>
</evidence>
<keyword evidence="11" id="KW-1185">Reference proteome</keyword>
<keyword evidence="8" id="KW-0812">Transmembrane</keyword>
<dbReference type="PANTHER" id="PTHR14218">
    <property type="entry name" value="PROTEASE S8 TRIPEPTIDYL PEPTIDASE I CLN2"/>
    <property type="match status" value="1"/>
</dbReference>
<evidence type="ECO:0000256" key="5">
    <source>
        <dbReference type="ARBA" id="ARBA00022825"/>
    </source>
</evidence>
<dbReference type="GO" id="GO:0008240">
    <property type="term" value="F:tripeptidyl-peptidase activity"/>
    <property type="evidence" value="ECO:0007669"/>
    <property type="project" value="TreeGrafter"/>
</dbReference>
<reference evidence="11" key="1">
    <citation type="submission" date="2018-12" db="EMBL/GenBank/DDBJ databases">
        <title>Tengunoibacter tsumagoiensis gen. nov., sp. nov., Dictyobacter kobayashii sp. nov., D. alpinus sp. nov., and D. joshuensis sp. nov. and description of Dictyobacteraceae fam. nov. within the order Ktedonobacterales isolated from Tengu-no-mugimeshi.</title>
        <authorList>
            <person name="Wang C.M."/>
            <person name="Zheng Y."/>
            <person name="Sakai Y."/>
            <person name="Toyoda A."/>
            <person name="Minakuchi Y."/>
            <person name="Abe K."/>
            <person name="Yokota A."/>
            <person name="Yabe S."/>
        </authorList>
    </citation>
    <scope>NUCLEOTIDE SEQUENCE [LARGE SCALE GENOMIC DNA]</scope>
    <source>
        <strain evidence="11">Uno11</strain>
    </source>
</reference>
<dbReference type="AlphaFoldDB" id="A0A402ALY5"/>
<protein>
    <submittedName>
        <fullName evidence="10">Pseudomonapepsin</fullName>
    </submittedName>
</protein>
<dbReference type="PANTHER" id="PTHR14218:SF15">
    <property type="entry name" value="TRIPEPTIDYL-PEPTIDASE 1"/>
    <property type="match status" value="1"/>
</dbReference>
<keyword evidence="6" id="KW-0106">Calcium</keyword>
<evidence type="ECO:0000256" key="1">
    <source>
        <dbReference type="ARBA" id="ARBA00001913"/>
    </source>
</evidence>
<keyword evidence="5" id="KW-0720">Serine protease</keyword>
<dbReference type="Pfam" id="PF09286">
    <property type="entry name" value="Pro-kuma_activ"/>
    <property type="match status" value="1"/>
</dbReference>
<comment type="caution">
    <text evidence="10">The sequence shown here is derived from an EMBL/GenBank/DDBJ whole genome shotgun (WGS) entry which is preliminary data.</text>
</comment>
<dbReference type="SUPFAM" id="SSF54897">
    <property type="entry name" value="Protease propeptides/inhibitors"/>
    <property type="match status" value="1"/>
</dbReference>
<keyword evidence="3" id="KW-0479">Metal-binding</keyword>
<dbReference type="EMBL" id="BIFS01000001">
    <property type="protein sequence ID" value="GCE20171.1"/>
    <property type="molecule type" value="Genomic_DNA"/>
</dbReference>
<dbReference type="PROSITE" id="PS51695">
    <property type="entry name" value="SEDOLISIN"/>
    <property type="match status" value="1"/>
</dbReference>
<evidence type="ECO:0000256" key="6">
    <source>
        <dbReference type="ARBA" id="ARBA00022837"/>
    </source>
</evidence>
<dbReference type="Pfam" id="PF00082">
    <property type="entry name" value="Peptidase_S8"/>
    <property type="match status" value="1"/>
</dbReference>
<dbReference type="PROSITE" id="PS00138">
    <property type="entry name" value="SUBTILASE_SER"/>
    <property type="match status" value="1"/>
</dbReference>
<keyword evidence="2" id="KW-0645">Protease</keyword>